<evidence type="ECO:0000313" key="12">
    <source>
        <dbReference type="Proteomes" id="UP000315235"/>
    </source>
</evidence>
<protein>
    <submittedName>
        <fullName evidence="11">Ectoine/hydroxyectoine ABC transporter ATP-binding protein EhuA</fullName>
    </submittedName>
</protein>
<dbReference type="PROSITE" id="PS50893">
    <property type="entry name" value="ABC_TRANSPORTER_2"/>
    <property type="match status" value="1"/>
</dbReference>
<feature type="domain" description="ABC transporter" evidence="10">
    <location>
        <begin position="33"/>
        <end position="278"/>
    </location>
</feature>
<evidence type="ECO:0000256" key="3">
    <source>
        <dbReference type="ARBA" id="ARBA00022448"/>
    </source>
</evidence>
<dbReference type="InterPro" id="IPR027417">
    <property type="entry name" value="P-loop_NTPase"/>
</dbReference>
<keyword evidence="6" id="KW-0547">Nucleotide-binding</keyword>
<dbReference type="GO" id="GO:0005524">
    <property type="term" value="F:ATP binding"/>
    <property type="evidence" value="ECO:0007669"/>
    <property type="project" value="UniProtKB-KW"/>
</dbReference>
<evidence type="ECO:0000256" key="1">
    <source>
        <dbReference type="ARBA" id="ARBA00004417"/>
    </source>
</evidence>
<dbReference type="PANTHER" id="PTHR43166:SF9">
    <property type="entry name" value="GLUTAMATE_ASPARTATE IMPORT ATP-BINDING PROTEIN GLTL"/>
    <property type="match status" value="1"/>
</dbReference>
<keyword evidence="3" id="KW-0813">Transport</keyword>
<keyword evidence="7 11" id="KW-0067">ATP-binding</keyword>
<dbReference type="InterPro" id="IPR050086">
    <property type="entry name" value="MetN_ABC_transporter-like"/>
</dbReference>
<evidence type="ECO:0000256" key="2">
    <source>
        <dbReference type="ARBA" id="ARBA00005417"/>
    </source>
</evidence>
<dbReference type="InterPro" id="IPR030679">
    <property type="entry name" value="ABC_ATPase_HisP-typ"/>
</dbReference>
<evidence type="ECO:0000313" key="11">
    <source>
        <dbReference type="EMBL" id="TRX74180.1"/>
    </source>
</evidence>
<keyword evidence="4" id="KW-1003">Cell membrane</keyword>
<organism evidence="11 12">
    <name type="scientific">Pseudomonas mangiferae</name>
    <dbReference type="NCBI Taxonomy" id="2593654"/>
    <lineage>
        <taxon>Bacteria</taxon>
        <taxon>Pseudomonadati</taxon>
        <taxon>Pseudomonadota</taxon>
        <taxon>Gammaproteobacteria</taxon>
        <taxon>Pseudomonadales</taxon>
        <taxon>Pseudomonadaceae</taxon>
        <taxon>Pseudomonas</taxon>
    </lineage>
</organism>
<name>A0A553GXF5_9PSED</name>
<evidence type="ECO:0000256" key="4">
    <source>
        <dbReference type="ARBA" id="ARBA00022475"/>
    </source>
</evidence>
<evidence type="ECO:0000256" key="9">
    <source>
        <dbReference type="ARBA" id="ARBA00023136"/>
    </source>
</evidence>
<proteinExistence type="inferred from homology"/>
<dbReference type="SMART" id="SM00382">
    <property type="entry name" value="AAA"/>
    <property type="match status" value="1"/>
</dbReference>
<keyword evidence="9" id="KW-0472">Membrane</keyword>
<dbReference type="GO" id="GO:0016887">
    <property type="term" value="F:ATP hydrolysis activity"/>
    <property type="evidence" value="ECO:0007669"/>
    <property type="project" value="InterPro"/>
</dbReference>
<dbReference type="GO" id="GO:0015424">
    <property type="term" value="F:ABC-type amino acid transporter activity"/>
    <property type="evidence" value="ECO:0007669"/>
    <property type="project" value="InterPro"/>
</dbReference>
<evidence type="ECO:0000259" key="10">
    <source>
        <dbReference type="PROSITE" id="PS50893"/>
    </source>
</evidence>
<dbReference type="Gene3D" id="3.40.50.300">
    <property type="entry name" value="P-loop containing nucleotide triphosphate hydrolases"/>
    <property type="match status" value="1"/>
</dbReference>
<evidence type="ECO:0000256" key="8">
    <source>
        <dbReference type="ARBA" id="ARBA00022970"/>
    </source>
</evidence>
<dbReference type="Pfam" id="PF00005">
    <property type="entry name" value="ABC_tran"/>
    <property type="match status" value="1"/>
</dbReference>
<dbReference type="InterPro" id="IPR003439">
    <property type="entry name" value="ABC_transporter-like_ATP-bd"/>
</dbReference>
<comment type="subcellular location">
    <subcellularLocation>
        <location evidence="1">Cell inner membrane</location>
        <topology evidence="1">Peripheral membrane protein</topology>
    </subcellularLocation>
</comment>
<dbReference type="EMBL" id="VJOY01000009">
    <property type="protein sequence ID" value="TRX74180.1"/>
    <property type="molecule type" value="Genomic_DNA"/>
</dbReference>
<dbReference type="PANTHER" id="PTHR43166">
    <property type="entry name" value="AMINO ACID IMPORT ATP-BINDING PROTEIN"/>
    <property type="match status" value="1"/>
</dbReference>
<evidence type="ECO:0000256" key="6">
    <source>
        <dbReference type="ARBA" id="ARBA00022741"/>
    </source>
</evidence>
<sequence>MAELRRVAAGLAAEPARRPSGAWKMTRLQTPCIEFHDVSKRYGDLQVLNGVSFQARPGEKLSLIGPSGSGKTTILRVLMTLESIDGGTVRIEGEPLRVPGEQQRLSRSAERGLQRIRGKVGMVFQHFNLFPHMDVLRNITLGPMLTQGVSRDEAEAQALRYLDMVGLADKARSRPSQLSGGQKQRVAIARSLALKPKIMLFDEVTSALDPELVDEVLAVMRTLARETDMTMLLVTHAMNFARDFSDRVLFFERGRILEEGPPQQIFSEPREERTRTFLRKILASGQDL</sequence>
<dbReference type="InterPro" id="IPR017871">
    <property type="entry name" value="ABC_transporter-like_CS"/>
</dbReference>
<dbReference type="InterPro" id="IPR014343">
    <property type="entry name" value="Ectoine_EhuA"/>
</dbReference>
<dbReference type="PROSITE" id="PS00211">
    <property type="entry name" value="ABC_TRANSPORTER_1"/>
    <property type="match status" value="1"/>
</dbReference>
<dbReference type="GO" id="GO:0005886">
    <property type="term" value="C:plasma membrane"/>
    <property type="evidence" value="ECO:0007669"/>
    <property type="project" value="UniProtKB-SubCell"/>
</dbReference>
<comment type="caution">
    <text evidence="11">The sequence shown here is derived from an EMBL/GenBank/DDBJ whole genome shotgun (WGS) entry which is preliminary data.</text>
</comment>
<keyword evidence="5" id="KW-0997">Cell inner membrane</keyword>
<dbReference type="CDD" id="cd03262">
    <property type="entry name" value="ABC_HisP_GlnQ"/>
    <property type="match status" value="1"/>
</dbReference>
<dbReference type="OrthoDB" id="9802264at2"/>
<dbReference type="SUPFAM" id="SSF52540">
    <property type="entry name" value="P-loop containing nucleoside triphosphate hydrolases"/>
    <property type="match status" value="1"/>
</dbReference>
<gene>
    <name evidence="11" type="primary">ehuA</name>
    <name evidence="11" type="ORF">FM069_13680</name>
</gene>
<dbReference type="PIRSF" id="PIRSF039085">
    <property type="entry name" value="ABC_ATPase_HisP"/>
    <property type="match status" value="1"/>
</dbReference>
<comment type="similarity">
    <text evidence="2">Belongs to the ABC transporter superfamily.</text>
</comment>
<dbReference type="AlphaFoldDB" id="A0A553GXF5"/>
<dbReference type="InterPro" id="IPR003593">
    <property type="entry name" value="AAA+_ATPase"/>
</dbReference>
<evidence type="ECO:0000256" key="7">
    <source>
        <dbReference type="ARBA" id="ARBA00022840"/>
    </source>
</evidence>
<accession>A0A553GXF5</accession>
<dbReference type="Proteomes" id="UP000315235">
    <property type="component" value="Unassembled WGS sequence"/>
</dbReference>
<evidence type="ECO:0000256" key="5">
    <source>
        <dbReference type="ARBA" id="ARBA00022519"/>
    </source>
</evidence>
<keyword evidence="12" id="KW-1185">Reference proteome</keyword>
<dbReference type="NCBIfam" id="TIGR03005">
    <property type="entry name" value="ectoine_ehuA"/>
    <property type="match status" value="1"/>
</dbReference>
<reference evidence="11 12" key="1">
    <citation type="submission" date="2019-07" db="EMBL/GenBank/DDBJ databases">
        <title>Pseudomonas mangiferae sp. nov., isolated from bark of mango tree in Thailand.</title>
        <authorList>
            <person name="Srisuk N."/>
            <person name="Anurat P."/>
        </authorList>
    </citation>
    <scope>NUCLEOTIDE SEQUENCE [LARGE SCALE GENOMIC DNA]</scope>
    <source>
        <strain evidence="11 12">DMKU_BBB3-04</strain>
    </source>
</reference>
<keyword evidence="8" id="KW-0029">Amino-acid transport</keyword>